<comment type="caution">
    <text evidence="1">The sequence shown here is derived from an EMBL/GenBank/DDBJ whole genome shotgun (WGS) entry which is preliminary data.</text>
</comment>
<keyword evidence="2" id="KW-1185">Reference proteome</keyword>
<gene>
    <name evidence="1" type="ORF">RHMOL_Rhmol08G0186300</name>
</gene>
<sequence>MASGAYDAILLSRRLSIPRQGAAIKNLEFACSRWSVDTHSFAWAWGECGLSSEDAFILTRLPLRGANILDLAKLSREDRENVEGLKRLHRLAQNGPIFTAQGTHKPAAGNAKITSLGSWLLYFYKDLQPVRTVVPGAALDFVTGPHYEQRLYTAGFFAYFLSYYVLLNYPVDDLSQAVFPLAVLLARDQPIALAHLFLGSLY</sequence>
<reference evidence="1" key="1">
    <citation type="submission" date="2022-02" db="EMBL/GenBank/DDBJ databases">
        <title>Plant Genome Project.</title>
        <authorList>
            <person name="Zhang R.-G."/>
        </authorList>
    </citation>
    <scope>NUCLEOTIDE SEQUENCE</scope>
    <source>
        <strain evidence="1">AT1</strain>
    </source>
</reference>
<accession>A0ACC0MPN3</accession>
<name>A0ACC0MPN3_RHOML</name>
<organism evidence="1 2">
    <name type="scientific">Rhododendron molle</name>
    <name type="common">Chinese azalea</name>
    <name type="synonym">Azalea mollis</name>
    <dbReference type="NCBI Taxonomy" id="49168"/>
    <lineage>
        <taxon>Eukaryota</taxon>
        <taxon>Viridiplantae</taxon>
        <taxon>Streptophyta</taxon>
        <taxon>Embryophyta</taxon>
        <taxon>Tracheophyta</taxon>
        <taxon>Spermatophyta</taxon>
        <taxon>Magnoliopsida</taxon>
        <taxon>eudicotyledons</taxon>
        <taxon>Gunneridae</taxon>
        <taxon>Pentapetalae</taxon>
        <taxon>asterids</taxon>
        <taxon>Ericales</taxon>
        <taxon>Ericaceae</taxon>
        <taxon>Ericoideae</taxon>
        <taxon>Rhodoreae</taxon>
        <taxon>Rhododendron</taxon>
    </lineage>
</organism>
<protein>
    <submittedName>
        <fullName evidence="1">Uncharacterized protein</fullName>
    </submittedName>
</protein>
<proteinExistence type="predicted"/>
<evidence type="ECO:0000313" key="2">
    <source>
        <dbReference type="Proteomes" id="UP001062846"/>
    </source>
</evidence>
<evidence type="ECO:0000313" key="1">
    <source>
        <dbReference type="EMBL" id="KAI8543018.1"/>
    </source>
</evidence>
<dbReference type="Proteomes" id="UP001062846">
    <property type="component" value="Chromosome 8"/>
</dbReference>
<dbReference type="EMBL" id="CM046395">
    <property type="protein sequence ID" value="KAI8543018.1"/>
    <property type="molecule type" value="Genomic_DNA"/>
</dbReference>